<proteinExistence type="predicted"/>
<protein>
    <recommendedName>
        <fullName evidence="1">RNase H type-1 domain-containing protein</fullName>
    </recommendedName>
</protein>
<evidence type="ECO:0000313" key="2">
    <source>
        <dbReference type="EMBL" id="KAK8552866.1"/>
    </source>
</evidence>
<sequence>MANGLRMTIDLKNTLPITFGNSSRVLIPVENKRDSWAWNIGSGENIMIWEDKWVPSLPNFKLSSQRPEDTDVFLVKQLINRSEASWNIPLLQSLFSVQEVRAIVQIPVCSQPLRDVLVWHHSNNDEYNVKLGYHRLMANKRRTHDACSSRQDERNGESWSHIWNLKTLPKIQNFIWKACHNVIWRASTFHYSPSLHGFRSFDQWWQDIRVMFPKGDPFPYESFMAWTVWGIWKARNAWIFDGSREHPILIWNSILKEFEEFQHQHVHNRSSSSPTRGPSCWSPPPSNFIKVNCDASFDSSKKLAGLAAVARNCHGKIVDGINAQVHSSSAHVAECLALRLGSSLIRQHSWQNVQVESDCKIAIDMINHQTLDS</sequence>
<dbReference type="InterPro" id="IPR044730">
    <property type="entry name" value="RNase_H-like_dom_plant"/>
</dbReference>
<keyword evidence="3" id="KW-1185">Reference proteome</keyword>
<organism evidence="2 3">
    <name type="scientific">Hibiscus sabdariffa</name>
    <name type="common">roselle</name>
    <dbReference type="NCBI Taxonomy" id="183260"/>
    <lineage>
        <taxon>Eukaryota</taxon>
        <taxon>Viridiplantae</taxon>
        <taxon>Streptophyta</taxon>
        <taxon>Embryophyta</taxon>
        <taxon>Tracheophyta</taxon>
        <taxon>Spermatophyta</taxon>
        <taxon>Magnoliopsida</taxon>
        <taxon>eudicotyledons</taxon>
        <taxon>Gunneridae</taxon>
        <taxon>Pentapetalae</taxon>
        <taxon>rosids</taxon>
        <taxon>malvids</taxon>
        <taxon>Malvales</taxon>
        <taxon>Malvaceae</taxon>
        <taxon>Malvoideae</taxon>
        <taxon>Hibiscus</taxon>
    </lineage>
</organism>
<dbReference type="InterPro" id="IPR036397">
    <property type="entry name" value="RNaseH_sf"/>
</dbReference>
<evidence type="ECO:0000313" key="3">
    <source>
        <dbReference type="Proteomes" id="UP001472677"/>
    </source>
</evidence>
<dbReference type="InterPro" id="IPR052929">
    <property type="entry name" value="RNase_H-like_EbsB-rel"/>
</dbReference>
<name>A0ABR2E755_9ROSI</name>
<accession>A0ABR2E755</accession>
<dbReference type="EMBL" id="JBBPBM010000020">
    <property type="protein sequence ID" value="KAK8552866.1"/>
    <property type="molecule type" value="Genomic_DNA"/>
</dbReference>
<dbReference type="Gene3D" id="3.30.420.10">
    <property type="entry name" value="Ribonuclease H-like superfamily/Ribonuclease H"/>
    <property type="match status" value="1"/>
</dbReference>
<dbReference type="PANTHER" id="PTHR47074:SF61">
    <property type="entry name" value="RNASE H TYPE-1 DOMAIN-CONTAINING PROTEIN"/>
    <property type="match status" value="1"/>
</dbReference>
<reference evidence="2 3" key="1">
    <citation type="journal article" date="2024" name="G3 (Bethesda)">
        <title>Genome assembly of Hibiscus sabdariffa L. provides insights into metabolisms of medicinal natural products.</title>
        <authorList>
            <person name="Kim T."/>
        </authorList>
    </citation>
    <scope>NUCLEOTIDE SEQUENCE [LARGE SCALE GENOMIC DNA]</scope>
    <source>
        <strain evidence="2">TK-2024</strain>
        <tissue evidence="2">Old leaves</tissue>
    </source>
</reference>
<dbReference type="InterPro" id="IPR012337">
    <property type="entry name" value="RNaseH-like_sf"/>
</dbReference>
<dbReference type="CDD" id="cd06222">
    <property type="entry name" value="RNase_H_like"/>
    <property type="match status" value="1"/>
</dbReference>
<dbReference type="Pfam" id="PF13456">
    <property type="entry name" value="RVT_3"/>
    <property type="match status" value="1"/>
</dbReference>
<dbReference type="PANTHER" id="PTHR47074">
    <property type="entry name" value="BNAC02G40300D PROTEIN"/>
    <property type="match status" value="1"/>
</dbReference>
<dbReference type="SUPFAM" id="SSF53098">
    <property type="entry name" value="Ribonuclease H-like"/>
    <property type="match status" value="1"/>
</dbReference>
<dbReference type="InterPro" id="IPR002156">
    <property type="entry name" value="RNaseH_domain"/>
</dbReference>
<feature type="domain" description="RNase H type-1" evidence="1">
    <location>
        <begin position="292"/>
        <end position="370"/>
    </location>
</feature>
<gene>
    <name evidence="2" type="ORF">V6N12_041440</name>
</gene>
<evidence type="ECO:0000259" key="1">
    <source>
        <dbReference type="Pfam" id="PF13456"/>
    </source>
</evidence>
<dbReference type="Proteomes" id="UP001472677">
    <property type="component" value="Unassembled WGS sequence"/>
</dbReference>
<comment type="caution">
    <text evidence="2">The sequence shown here is derived from an EMBL/GenBank/DDBJ whole genome shotgun (WGS) entry which is preliminary data.</text>
</comment>